<dbReference type="Pfam" id="PF00787">
    <property type="entry name" value="PX"/>
    <property type="match status" value="1"/>
</dbReference>
<keyword evidence="4 9" id="KW-0378">Hydrolase</keyword>
<dbReference type="InterPro" id="IPR015679">
    <property type="entry name" value="PLipase_D_fam"/>
</dbReference>
<dbReference type="GO" id="GO:0012505">
    <property type="term" value="C:endomembrane system"/>
    <property type="evidence" value="ECO:0007669"/>
    <property type="project" value="UniProtKB-SubCell"/>
</dbReference>
<dbReference type="Gene3D" id="3.30.870.10">
    <property type="entry name" value="Endonuclease Chain A"/>
    <property type="match status" value="3"/>
</dbReference>
<evidence type="ECO:0000256" key="9">
    <source>
        <dbReference type="PIRNR" id="PIRNR009376"/>
    </source>
</evidence>
<accession>A0AAD9RWQ1</accession>
<evidence type="ECO:0000256" key="1">
    <source>
        <dbReference type="ARBA" id="ARBA00000798"/>
    </source>
</evidence>
<dbReference type="GO" id="GO:0006654">
    <property type="term" value="P:phosphatidic acid biosynthetic process"/>
    <property type="evidence" value="ECO:0007669"/>
    <property type="project" value="InterPro"/>
</dbReference>
<dbReference type="SMART" id="SM00312">
    <property type="entry name" value="PX"/>
    <property type="match status" value="1"/>
</dbReference>
<keyword evidence="7" id="KW-0449">Lipoprotein</keyword>
<dbReference type="PROSITE" id="PS50195">
    <property type="entry name" value="PX"/>
    <property type="match status" value="1"/>
</dbReference>
<dbReference type="CDD" id="cd01254">
    <property type="entry name" value="PH_PLD"/>
    <property type="match status" value="1"/>
</dbReference>
<evidence type="ECO:0000256" key="7">
    <source>
        <dbReference type="ARBA" id="ARBA00023288"/>
    </source>
</evidence>
<dbReference type="PANTHER" id="PTHR18896:SF76">
    <property type="entry name" value="PHOSPHOLIPASE"/>
    <property type="match status" value="1"/>
</dbReference>
<dbReference type="SUPFAM" id="SSF50729">
    <property type="entry name" value="PH domain-like"/>
    <property type="match status" value="1"/>
</dbReference>
<evidence type="ECO:0000256" key="8">
    <source>
        <dbReference type="ARBA" id="ARBA00037868"/>
    </source>
</evidence>
<organism evidence="13 14">
    <name type="scientific">Odynerus spinipes</name>
    <dbReference type="NCBI Taxonomy" id="1348599"/>
    <lineage>
        <taxon>Eukaryota</taxon>
        <taxon>Metazoa</taxon>
        <taxon>Ecdysozoa</taxon>
        <taxon>Arthropoda</taxon>
        <taxon>Hexapoda</taxon>
        <taxon>Insecta</taxon>
        <taxon>Pterygota</taxon>
        <taxon>Neoptera</taxon>
        <taxon>Endopterygota</taxon>
        <taxon>Hymenoptera</taxon>
        <taxon>Apocrita</taxon>
        <taxon>Aculeata</taxon>
        <taxon>Vespoidea</taxon>
        <taxon>Vespidae</taxon>
        <taxon>Eumeninae</taxon>
        <taxon>Odynerus</taxon>
    </lineage>
</organism>
<dbReference type="GO" id="GO:0009395">
    <property type="term" value="P:phospholipid catabolic process"/>
    <property type="evidence" value="ECO:0007669"/>
    <property type="project" value="TreeGrafter"/>
</dbReference>
<keyword evidence="5 9" id="KW-0442">Lipid degradation</keyword>
<evidence type="ECO:0000259" key="11">
    <source>
        <dbReference type="PROSITE" id="PS50035"/>
    </source>
</evidence>
<reference evidence="13" key="1">
    <citation type="submission" date="2021-08" db="EMBL/GenBank/DDBJ databases">
        <authorList>
            <person name="Misof B."/>
            <person name="Oliver O."/>
            <person name="Podsiadlowski L."/>
            <person name="Donath A."/>
            <person name="Peters R."/>
            <person name="Mayer C."/>
            <person name="Rust J."/>
            <person name="Gunkel S."/>
            <person name="Lesny P."/>
            <person name="Martin S."/>
            <person name="Oeyen J.P."/>
            <person name="Petersen M."/>
            <person name="Panagiotis P."/>
            <person name="Wilbrandt J."/>
            <person name="Tanja T."/>
        </authorList>
    </citation>
    <scope>NUCLEOTIDE SEQUENCE</scope>
    <source>
        <strain evidence="13">GBR_01_08_01A</strain>
        <tissue evidence="13">Thorax + abdomen</tissue>
    </source>
</reference>
<evidence type="ECO:0000256" key="3">
    <source>
        <dbReference type="ARBA" id="ARBA00022737"/>
    </source>
</evidence>
<dbReference type="InterPro" id="IPR011993">
    <property type="entry name" value="PH-like_dom_sf"/>
</dbReference>
<evidence type="ECO:0000256" key="10">
    <source>
        <dbReference type="SAM" id="MobiDB-lite"/>
    </source>
</evidence>
<dbReference type="InterPro" id="IPR036871">
    <property type="entry name" value="PX_dom_sf"/>
</dbReference>
<evidence type="ECO:0000313" key="14">
    <source>
        <dbReference type="Proteomes" id="UP001258017"/>
    </source>
</evidence>
<dbReference type="EC" id="3.1.4.4" evidence="9"/>
<dbReference type="InterPro" id="IPR016555">
    <property type="entry name" value="PLipase_D_euk"/>
</dbReference>
<dbReference type="FunFam" id="3.30.870.10:FF:000011">
    <property type="entry name" value="Phospholipase"/>
    <property type="match status" value="1"/>
</dbReference>
<dbReference type="CDD" id="cd06895">
    <property type="entry name" value="PX_PLD"/>
    <property type="match status" value="1"/>
</dbReference>
<dbReference type="Proteomes" id="UP001258017">
    <property type="component" value="Unassembled WGS sequence"/>
</dbReference>
<dbReference type="GO" id="GO:0035556">
    <property type="term" value="P:intracellular signal transduction"/>
    <property type="evidence" value="ECO:0007669"/>
    <property type="project" value="InterPro"/>
</dbReference>
<dbReference type="InterPro" id="IPR001736">
    <property type="entry name" value="PLipase_D/transphosphatidylase"/>
</dbReference>
<dbReference type="Gene3D" id="2.30.29.30">
    <property type="entry name" value="Pleckstrin-homology domain (PH domain)/Phosphotyrosine-binding domain (PTB)"/>
    <property type="match status" value="1"/>
</dbReference>
<evidence type="ECO:0000259" key="12">
    <source>
        <dbReference type="PROSITE" id="PS50195"/>
    </source>
</evidence>
<feature type="domain" description="PLD phosphodiesterase" evidence="11">
    <location>
        <begin position="482"/>
        <end position="509"/>
    </location>
</feature>
<dbReference type="GO" id="GO:0060627">
    <property type="term" value="P:regulation of vesicle-mediated transport"/>
    <property type="evidence" value="ECO:0007669"/>
    <property type="project" value="TreeGrafter"/>
</dbReference>
<dbReference type="PROSITE" id="PS50035">
    <property type="entry name" value="PLD"/>
    <property type="match status" value="2"/>
</dbReference>
<protein>
    <recommendedName>
        <fullName evidence="9">Phospholipase</fullName>
        <ecNumber evidence="9">3.1.4.4</ecNumber>
    </recommendedName>
</protein>
<evidence type="ECO:0000256" key="5">
    <source>
        <dbReference type="ARBA" id="ARBA00022963"/>
    </source>
</evidence>
<name>A0AAD9RWQ1_9HYME</name>
<dbReference type="PIRSF" id="PIRSF009376">
    <property type="entry name" value="Phospholipase_D_euk"/>
    <property type="match status" value="1"/>
</dbReference>
<dbReference type="SUPFAM" id="SSF64268">
    <property type="entry name" value="PX domain"/>
    <property type="match status" value="1"/>
</dbReference>
<dbReference type="SMART" id="SM00233">
    <property type="entry name" value="PH"/>
    <property type="match status" value="1"/>
</dbReference>
<dbReference type="InterPro" id="IPR001849">
    <property type="entry name" value="PH_domain"/>
</dbReference>
<dbReference type="AlphaFoldDB" id="A0AAD9RWQ1"/>
<dbReference type="EMBL" id="JAIFRP010000007">
    <property type="protein sequence ID" value="KAK2587317.1"/>
    <property type="molecule type" value="Genomic_DNA"/>
</dbReference>
<feature type="domain" description="PX" evidence="12">
    <location>
        <begin position="81"/>
        <end position="221"/>
    </location>
</feature>
<comment type="caution">
    <text evidence="13">The sequence shown here is derived from an EMBL/GenBank/DDBJ whole genome shotgun (WGS) entry which is preliminary data.</text>
</comment>
<dbReference type="CDD" id="cd09138">
    <property type="entry name" value="PLDc_vPLD1_2_yPLD_like_1"/>
    <property type="match status" value="1"/>
</dbReference>
<reference evidence="13" key="2">
    <citation type="journal article" date="2023" name="Commun. Biol.">
        <title>Intrasexual cuticular hydrocarbon dimorphism in a wasp sheds light on hydrocarbon biosynthesis genes in Hymenoptera.</title>
        <authorList>
            <person name="Moris V.C."/>
            <person name="Podsiadlowski L."/>
            <person name="Martin S."/>
            <person name="Oeyen J.P."/>
            <person name="Donath A."/>
            <person name="Petersen M."/>
            <person name="Wilbrandt J."/>
            <person name="Misof B."/>
            <person name="Liedtke D."/>
            <person name="Thamm M."/>
            <person name="Scheiner R."/>
            <person name="Schmitt T."/>
            <person name="Niehuis O."/>
        </authorList>
    </citation>
    <scope>NUCLEOTIDE SEQUENCE</scope>
    <source>
        <strain evidence="13">GBR_01_08_01A</strain>
    </source>
</reference>
<evidence type="ECO:0000256" key="2">
    <source>
        <dbReference type="ARBA" id="ARBA00008664"/>
    </source>
</evidence>
<dbReference type="Pfam" id="PF13091">
    <property type="entry name" value="PLDc_2"/>
    <property type="match status" value="1"/>
</dbReference>
<dbReference type="PANTHER" id="PTHR18896">
    <property type="entry name" value="PHOSPHOLIPASE D"/>
    <property type="match status" value="1"/>
</dbReference>
<evidence type="ECO:0000256" key="6">
    <source>
        <dbReference type="ARBA" id="ARBA00023098"/>
    </source>
</evidence>
<comment type="catalytic activity">
    <reaction evidence="1 9">
        <text>a 1,2-diacyl-sn-glycero-3-phosphocholine + H2O = a 1,2-diacyl-sn-glycero-3-phosphate + choline + H(+)</text>
        <dbReference type="Rhea" id="RHEA:14445"/>
        <dbReference type="ChEBI" id="CHEBI:15354"/>
        <dbReference type="ChEBI" id="CHEBI:15377"/>
        <dbReference type="ChEBI" id="CHEBI:15378"/>
        <dbReference type="ChEBI" id="CHEBI:57643"/>
        <dbReference type="ChEBI" id="CHEBI:58608"/>
        <dbReference type="EC" id="3.1.4.4"/>
    </reaction>
</comment>
<dbReference type="InterPro" id="IPR001683">
    <property type="entry name" value="PX_dom"/>
</dbReference>
<sequence length="1128" mass="128846">MNEESLNMERTMSHDSEYDDALGVPDSLDITINENGEAISILNNDTIDERECTGIIPFSAIHNIPDKPKKQRRNIFIPCEEVHVRIIDNERSVTTHPLNPNLYTIEFKHGPFSWTIKKRYKHIQNLHNQLKIYRASLNIPFPTKGHRERRNSLKSLGYTGDKRKNKGALPRFPNRPDVLVPYEQLNHRMKALEDYLDNLLKMDIYKHHPETINFMGLSYLSFIADLGMKGKEGMVLKRTGSGARSRCNFCGLLEGMFCIRCNHFCASVCGKWHTRHLVVKDTFVAYMDPKDGRLKSVILMDNAFGTSFGMYTTGLRNGLQIINLNRHVVFKCWTRRQAKEWIEFIQHVINTEGKDFIQANPHNSFAPYRSPIPAAWFVDGCSYMEAVADALESAKEEIFIADWWLSPEIYMKRPAVNGDYWRLDMILQRKAMKGVKVFVMIYKEVEVALGINSFYSKQRLVEKCSENIKVLRHPDHARVGVFLWAHHEKIVVVDQSIAFLGGIDLCYGRWDNSEHRLTDLGSVQHSSIYIPSKGKTVNTSSKRVCRNNIRSHVLLPLAIATNTIAMATTKSLPVLPMVAKSSKQELLPQLNPGDLLLMPPQQELDTMKCDTPEMQRRNLFDMAKTTVVKVKDNIKIKRKEFINMVYSPHEDSDDEADEIDNATMPTPVGDGEGMTYKSSDVYELPDTAKLWLGKDYTNFIVKDFNDLEKPYQDLVDRSTTPRMPWHDVGVLIEGSAARDIARHFIQRWNAIKIEKAKLNSAYPFLLPKSYKDCKSYVSFIPRNNMYNVKCQVLRSVSSWSAGFLDSDVREASIQEAYIQAISKAERYIYIENQFFITLATMEQSYVKNRIGETLLKRILRAHREGAIFRVFVIMPLLPGFEGEVGGPSGTALRAITHWNYASISRGKDAILNQLIEAGISDPSEYITFHGLRTNAMLNGTLVTELIYVHSKLMIVDDNTVICGSANINDRSMIATRDSEIAVIIHDLEFEEGRMNNIGFPCGKFAASFRKQLFREHLGLLKNEEDIDLTDIVKRTFYKDIWCKRSKDNTEIYEEVFHCIPSDKITSFSALKHYQDEPPLSSTDPILAQEMVANIKGHLVDLPLNFLCDEDLKPAAATVEGIMPTALWT</sequence>
<dbReference type="FunFam" id="2.30.29.30:FF:000351">
    <property type="entry name" value="Phospholipase"/>
    <property type="match status" value="1"/>
</dbReference>
<keyword evidence="14" id="KW-1185">Reference proteome</keyword>
<feature type="domain" description="PLD phosphodiesterase" evidence="11">
    <location>
        <begin position="944"/>
        <end position="971"/>
    </location>
</feature>
<dbReference type="Pfam" id="PF00614">
    <property type="entry name" value="PLDc"/>
    <property type="match status" value="1"/>
</dbReference>
<evidence type="ECO:0000256" key="4">
    <source>
        <dbReference type="ARBA" id="ARBA00022801"/>
    </source>
</evidence>
<dbReference type="SMART" id="SM00155">
    <property type="entry name" value="PLDc"/>
    <property type="match status" value="2"/>
</dbReference>
<dbReference type="GO" id="GO:0004630">
    <property type="term" value="F:phospholipase D activity"/>
    <property type="evidence" value="ECO:0007669"/>
    <property type="project" value="UniProtKB-UniRule"/>
</dbReference>
<dbReference type="SUPFAM" id="SSF56024">
    <property type="entry name" value="Phospholipase D/nuclease"/>
    <property type="match status" value="2"/>
</dbReference>
<keyword evidence="6" id="KW-0443">Lipid metabolism</keyword>
<dbReference type="InterPro" id="IPR025202">
    <property type="entry name" value="PLD-like_dom"/>
</dbReference>
<keyword evidence="3" id="KW-0677">Repeat</keyword>
<evidence type="ECO:0000313" key="13">
    <source>
        <dbReference type="EMBL" id="KAK2587317.1"/>
    </source>
</evidence>
<dbReference type="CDD" id="cd09141">
    <property type="entry name" value="PLDc_vPLD1_2_yPLD_like_2"/>
    <property type="match status" value="1"/>
</dbReference>
<proteinExistence type="inferred from homology"/>
<feature type="compositionally biased region" description="Polar residues" evidence="10">
    <location>
        <begin position="1"/>
        <end position="10"/>
    </location>
</feature>
<gene>
    <name evidence="13" type="ORF">KPH14_003036</name>
</gene>
<comment type="subcellular location">
    <subcellularLocation>
        <location evidence="8">Endomembrane system</location>
        <topology evidence="8">Lipid-anchor</topology>
    </subcellularLocation>
</comment>
<feature type="region of interest" description="Disordered" evidence="10">
    <location>
        <begin position="1"/>
        <end position="20"/>
    </location>
</feature>
<comment type="similarity">
    <text evidence="2 9">Belongs to the phospholipase D family.</text>
</comment>
<dbReference type="Gene3D" id="3.30.1520.10">
    <property type="entry name" value="Phox-like domain"/>
    <property type="match status" value="1"/>
</dbReference>
<dbReference type="GO" id="GO:0035091">
    <property type="term" value="F:phosphatidylinositol binding"/>
    <property type="evidence" value="ECO:0007669"/>
    <property type="project" value="InterPro"/>
</dbReference>